<dbReference type="GO" id="GO:0005783">
    <property type="term" value="C:endoplasmic reticulum"/>
    <property type="evidence" value="ECO:0007669"/>
    <property type="project" value="UniProtKB-SubCell"/>
</dbReference>
<comment type="caution">
    <text evidence="13">The sequence shown here is derived from an EMBL/GenBank/DDBJ whole genome shotgun (WGS) entry which is preliminary data.</text>
</comment>
<comment type="subcellular location">
    <subcellularLocation>
        <location evidence="1">Endoplasmic reticulum</location>
    </subcellularLocation>
</comment>
<dbReference type="EMBL" id="JARO02000893">
    <property type="protein sequence ID" value="KPP77109.1"/>
    <property type="molecule type" value="Genomic_DNA"/>
</dbReference>
<gene>
    <name evidence="13" type="ORF">Z043_103503</name>
</gene>
<keyword evidence="3" id="KW-0732">Signal</keyword>
<evidence type="ECO:0000256" key="9">
    <source>
        <dbReference type="ARBA" id="ARBA00076444"/>
    </source>
</evidence>
<protein>
    <recommendedName>
        <fullName evidence="8">Endoplasmic reticulum protein SC65</fullName>
    </recommendedName>
    <alternativeName>
        <fullName evidence="9">Leprecan-like protein 4</fullName>
    </alternativeName>
    <alternativeName>
        <fullName evidence="11">Prolyl 3-hydroxylase family member 4</fullName>
    </alternativeName>
    <alternativeName>
        <fullName evidence="10">Synaptonemal complex protein SC65</fullName>
    </alternativeName>
</protein>
<dbReference type="PANTHER" id="PTHR13986">
    <property type="entry name" value="PROTEIN LYSINE HYDROXYLATION COMPLEX COMPONENT"/>
    <property type="match status" value="1"/>
</dbReference>
<dbReference type="GO" id="GO:0005518">
    <property type="term" value="F:collagen binding"/>
    <property type="evidence" value="ECO:0007669"/>
    <property type="project" value="TreeGrafter"/>
</dbReference>
<evidence type="ECO:0000256" key="1">
    <source>
        <dbReference type="ARBA" id="ARBA00004240"/>
    </source>
</evidence>
<evidence type="ECO:0000256" key="4">
    <source>
        <dbReference type="ARBA" id="ARBA00022824"/>
    </source>
</evidence>
<evidence type="ECO:0000256" key="5">
    <source>
        <dbReference type="ARBA" id="ARBA00023180"/>
    </source>
</evidence>
<dbReference type="GO" id="GO:0030199">
    <property type="term" value="P:collagen fibril organization"/>
    <property type="evidence" value="ECO:0007669"/>
    <property type="project" value="TreeGrafter"/>
</dbReference>
<feature type="non-terminal residue" evidence="13">
    <location>
        <position position="1"/>
    </location>
</feature>
<name>A0A0P7XJT5_SCLFO</name>
<dbReference type="Proteomes" id="UP000034805">
    <property type="component" value="Unassembled WGS sequence"/>
</dbReference>
<comment type="function">
    <text evidence="6">Part of a complex composed of PLOD1, P3H3 and P3H4 that catalyzes hydroxylation of lysine residues in collagen alpha chains and is required for normal assembly and cross-linking of collagen fibrils. Required for normal bone density and normal skin stability via its role in hydroxylation of lysine residues in collagen alpha chains and in collagen fibril assembly.</text>
</comment>
<evidence type="ECO:0000256" key="11">
    <source>
        <dbReference type="ARBA" id="ARBA00082188"/>
    </source>
</evidence>
<evidence type="ECO:0000256" key="8">
    <source>
        <dbReference type="ARBA" id="ARBA00072458"/>
    </source>
</evidence>
<dbReference type="InterPro" id="IPR011990">
    <property type="entry name" value="TPR-like_helical_dom_sf"/>
</dbReference>
<keyword evidence="5" id="KW-0325">Glycoprotein</keyword>
<dbReference type="STRING" id="113540.ENSSFOP00015059622"/>
<dbReference type="FunFam" id="1.25.40.10:FF:000119">
    <property type="entry name" value="synaptonemal complex protein SC65"/>
    <property type="match status" value="1"/>
</dbReference>
<dbReference type="Gene3D" id="1.25.40.10">
    <property type="entry name" value="Tetratricopeptide repeat domain"/>
    <property type="match status" value="2"/>
</dbReference>
<evidence type="ECO:0000256" key="2">
    <source>
        <dbReference type="ARBA" id="ARBA00006487"/>
    </source>
</evidence>
<comment type="subunit">
    <text evidence="7">Interacts with PLOD1, P3H3 and PPIB. Identified in a complex with PLOD1 and P3H3.</text>
</comment>
<evidence type="ECO:0000259" key="12">
    <source>
        <dbReference type="Pfam" id="PF23557"/>
    </source>
</evidence>
<sequence length="464" mass="53629">FLHLLPAQYTCSPACSPFQKGRLRGADERSPHNMDREKGAQLLLLLGWLSSLAAPLDGQYEKYSFKSFPLSDITPLDSAYGYALEHYAAHSWKESLRFLELSLRLYRLLKDSESFCGQSCREREREPEPEVDVEGELRVLRHIVLRASCMKACKKKLPIFSVSYPSKEVLDAFEKREPYRYIQYAHYQLNNLEKAVSAAHTFLQKNPDEPFITKNMNYYKTLFDVEEYLINHEEQPYEGLFLKAVKLFNSGDFSSSIRDMEQAVSEYFKAFDLCLAGCEGSYELAEIKDFFPSLAAIFTDALRCKTNCEANLTPNVGGFFVEKFVATMYHYLQFAYYKLNDVQNAAPCAASYVLFDPDDKVMKRNIVYYDFYREQWGLRESHFQPRPEALRYFNQTTTQEEMLRFAENYLQTDDEGVVSPEETSAKPTDALDAEFEGLGDYEEGFIADWWQEPKAKGDTAEESN</sequence>
<evidence type="ECO:0000256" key="10">
    <source>
        <dbReference type="ARBA" id="ARBA00078679"/>
    </source>
</evidence>
<reference evidence="13 14" key="1">
    <citation type="submission" date="2015-08" db="EMBL/GenBank/DDBJ databases">
        <title>The genome of the Asian arowana (Scleropages formosus).</title>
        <authorList>
            <person name="Tan M.H."/>
            <person name="Gan H.M."/>
            <person name="Croft L.J."/>
            <person name="Austin C.M."/>
        </authorList>
    </citation>
    <scope>NUCLEOTIDE SEQUENCE [LARGE SCALE GENOMIC DNA]</scope>
    <source>
        <strain evidence="13">Aro1</strain>
    </source>
</reference>
<evidence type="ECO:0000256" key="3">
    <source>
        <dbReference type="ARBA" id="ARBA00022729"/>
    </source>
</evidence>
<dbReference type="PANTHER" id="PTHR13986:SF4">
    <property type="entry name" value="ENDOPLASMIC RETICULUM PROTEIN SC65"/>
    <property type="match status" value="1"/>
</dbReference>
<dbReference type="AlphaFoldDB" id="A0A0P7XJT5"/>
<proteinExistence type="inferred from homology"/>
<evidence type="ECO:0000313" key="14">
    <source>
        <dbReference type="Proteomes" id="UP000034805"/>
    </source>
</evidence>
<dbReference type="SUPFAM" id="SSF48452">
    <property type="entry name" value="TPR-like"/>
    <property type="match status" value="1"/>
</dbReference>
<dbReference type="InterPro" id="IPR056585">
    <property type="entry name" value="Leprecan_dom"/>
</dbReference>
<comment type="similarity">
    <text evidence="2">Belongs to the leprecan family.</text>
</comment>
<feature type="domain" description="Leprecan-like alpha-helical" evidence="12">
    <location>
        <begin position="75"/>
        <end position="372"/>
    </location>
</feature>
<accession>A0A0P7XJT5</accession>
<keyword evidence="4" id="KW-0256">Endoplasmic reticulum</keyword>
<organism evidence="13 14">
    <name type="scientific">Scleropages formosus</name>
    <name type="common">Asian bonytongue</name>
    <name type="synonym">Osteoglossum formosum</name>
    <dbReference type="NCBI Taxonomy" id="113540"/>
    <lineage>
        <taxon>Eukaryota</taxon>
        <taxon>Metazoa</taxon>
        <taxon>Chordata</taxon>
        <taxon>Craniata</taxon>
        <taxon>Vertebrata</taxon>
        <taxon>Euteleostomi</taxon>
        <taxon>Actinopterygii</taxon>
        <taxon>Neopterygii</taxon>
        <taxon>Teleostei</taxon>
        <taxon>Osteoglossocephala</taxon>
        <taxon>Osteoglossomorpha</taxon>
        <taxon>Osteoglossiformes</taxon>
        <taxon>Osteoglossidae</taxon>
        <taxon>Scleropages</taxon>
    </lineage>
</organism>
<evidence type="ECO:0000256" key="6">
    <source>
        <dbReference type="ARBA" id="ARBA00057860"/>
    </source>
</evidence>
<dbReference type="InterPro" id="IPR052284">
    <property type="entry name" value="Collagen_mod_leprecan"/>
</dbReference>
<evidence type="ECO:0000313" key="13">
    <source>
        <dbReference type="EMBL" id="KPP77109.1"/>
    </source>
</evidence>
<dbReference type="Pfam" id="PF23557">
    <property type="entry name" value="TPR_leprecan"/>
    <property type="match status" value="1"/>
</dbReference>
<evidence type="ECO:0000256" key="7">
    <source>
        <dbReference type="ARBA" id="ARBA00061846"/>
    </source>
</evidence>